<evidence type="ECO:0000313" key="3">
    <source>
        <dbReference type="EMBL" id="GIY01047.1"/>
    </source>
</evidence>
<evidence type="ECO:0000256" key="1">
    <source>
        <dbReference type="SAM" id="MobiDB-lite"/>
    </source>
</evidence>
<feature type="region of interest" description="Disordered" evidence="1">
    <location>
        <begin position="953"/>
        <end position="995"/>
    </location>
</feature>
<feature type="compositionally biased region" description="Polar residues" evidence="1">
    <location>
        <begin position="661"/>
        <end position="670"/>
    </location>
</feature>
<feature type="region of interest" description="Disordered" evidence="1">
    <location>
        <begin position="1054"/>
        <end position="1110"/>
    </location>
</feature>
<feature type="region of interest" description="Disordered" evidence="1">
    <location>
        <begin position="661"/>
        <end position="776"/>
    </location>
</feature>
<feature type="compositionally biased region" description="Polar residues" evidence="1">
    <location>
        <begin position="123"/>
        <end position="142"/>
    </location>
</feature>
<accession>A0AAV4PY31</accession>
<feature type="compositionally biased region" description="Polar residues" evidence="1">
    <location>
        <begin position="829"/>
        <end position="849"/>
    </location>
</feature>
<feature type="compositionally biased region" description="Low complexity" evidence="1">
    <location>
        <begin position="671"/>
        <end position="701"/>
    </location>
</feature>
<protein>
    <submittedName>
        <fullName evidence="3">Uncharacterized protein</fullName>
    </submittedName>
</protein>
<feature type="region of interest" description="Disordered" evidence="1">
    <location>
        <begin position="1163"/>
        <end position="1183"/>
    </location>
</feature>
<feature type="chain" id="PRO_5043517545" evidence="2">
    <location>
        <begin position="23"/>
        <end position="1252"/>
    </location>
</feature>
<feature type="region of interest" description="Disordered" evidence="1">
    <location>
        <begin position="111"/>
        <end position="150"/>
    </location>
</feature>
<gene>
    <name evidence="3" type="primary">AVEN_166862_1</name>
    <name evidence="3" type="ORF">CDAR_459481</name>
</gene>
<keyword evidence="2" id="KW-0732">Signal</keyword>
<feature type="compositionally biased region" description="Low complexity" evidence="1">
    <location>
        <begin position="811"/>
        <end position="828"/>
    </location>
</feature>
<dbReference type="EMBL" id="BPLQ01003518">
    <property type="protein sequence ID" value="GIY01047.1"/>
    <property type="molecule type" value="Genomic_DNA"/>
</dbReference>
<sequence>MYLLQVLSVAYLFTTNFPSICAVQPAEKKSWQDVNTGGVQDAKLDGSGFATGVEYSGRDMAGYSTGTDYSNGIGNYGNNYDGNMNGNSYGGDSRGGGGGFNGVSYSESYSSPTESFSGHGEAFSSSNDGFTSPGNGFSSPNDGFSGHGNGFSASSDSFSNHGDGFGSGLQNSGWDKNVKTVVKHTIKNIAVPHAVPAPVSVPVPRYVKYFKPFAIAKPVGVPHIIPVIKHIQKPIPFFTALPIHQSVPVPKFVGLPVQVRVPKPVFIHVPKIFPVAKRFPVPVEVNIPKPYIVPIYKHVPVPVPHRVPKVINIIKEVPHYVKKPVPVFVDDHSSDYGGGGGAYTSSSYSNDYGNDHQGGYGNEDHSYGGPHGSGTAHHTSSFNNMDLGYSNNGGLDFNQYQSYNSPQQNNQYGSHYFFNNNKEQGQKSYPAITYPRAHRLPNKSQVTKLKDSTGYQSADGSNSPNNNHASAFELSVEVKQNGMKGNNLNYNKDASAINSQVPVSATNDNYYQSIRGHNKPYNNIGSSPTSINSHSASSNSAESFSQPLFNPSAYAEYTLNQQKNPNDTYMQYSQPVYSNTPAAQTSTASTGIVAEASKSFSNYQPFPSNSYNNGYGMSQQSNNFNSIPHQDKLSSYNDAKSAYPKSNFDFNSLFKQPITYQPPQESSWETNANFHNSNFNMNKYHQPSQQNQASSYSQQSSKNNYGYNKDTVDFGGNSMNNNYNGQNGYQSSYPQNNNQNNYNAFDSYIPSGSSHSSSSYSNSFSQPSQGYQNDQSNINSYRQNEKYDQSPSQNSYSSTANLAAPGLFSPSGTSYSSSSTYNNEYGNSPSFSPQETRQVSASVSMNNIPGNSQALTNDFIKHPNGYSNYQSYFPKPQENLQENGGISNLAFNMNNPTSQSNTHASYLESSLYSPQESKQSFNTNSDVSAMKNYANNEQQAQKDSLSHFVNSASSTYSQPASSTSAYTSNSFSNSKSYSAQPQSSNNPSEIFGNSNAQLYNNNASQEAAFSTNQPIITAPDIATSYNYAYSQQFQQASEPSPVYTGLPLYSNSYSTNDGKYSQLSQPQMNQHQSQNPLNSPASSQQTGSNQESSVFKPKTDPQSLSSAISKPFQGFDSKLDEMEQHMEPSGSSIINVYTNSPDSKEAKKGHTFTFLDPASLESSHSKYYIPPDSTSNKKSKYSNTDMQIVKAPSFNSDPNEPLQTSLDAYVPQPVYYPPTNDQNTVYKEAMTVTDTVYKEAVSLDSSSKEKSR</sequence>
<feature type="region of interest" description="Disordered" evidence="1">
    <location>
        <begin position="619"/>
        <end position="640"/>
    </location>
</feature>
<name>A0AAV4PY31_9ARAC</name>
<reference evidence="3 4" key="1">
    <citation type="submission" date="2021-06" db="EMBL/GenBank/DDBJ databases">
        <title>Caerostris darwini draft genome.</title>
        <authorList>
            <person name="Kono N."/>
            <person name="Arakawa K."/>
        </authorList>
    </citation>
    <scope>NUCLEOTIDE SEQUENCE [LARGE SCALE GENOMIC DNA]</scope>
</reference>
<feature type="compositionally biased region" description="Polar residues" evidence="1">
    <location>
        <begin position="979"/>
        <end position="995"/>
    </location>
</feature>
<feature type="compositionally biased region" description="Polar residues" evidence="1">
    <location>
        <begin position="1054"/>
        <end position="1093"/>
    </location>
</feature>
<feature type="region of interest" description="Disordered" evidence="1">
    <location>
        <begin position="874"/>
        <end position="922"/>
    </location>
</feature>
<keyword evidence="4" id="KW-1185">Reference proteome</keyword>
<feature type="signal peptide" evidence="2">
    <location>
        <begin position="1"/>
        <end position="22"/>
    </location>
</feature>
<feature type="compositionally biased region" description="Low complexity" evidence="1">
    <location>
        <begin position="1173"/>
        <end position="1183"/>
    </location>
</feature>
<feature type="compositionally biased region" description="Low complexity" evidence="1">
    <location>
        <begin position="715"/>
        <end position="770"/>
    </location>
</feature>
<proteinExistence type="predicted"/>
<dbReference type="AlphaFoldDB" id="A0AAV4PY31"/>
<feature type="region of interest" description="Disordered" evidence="1">
    <location>
        <begin position="1123"/>
        <end position="1148"/>
    </location>
</feature>
<evidence type="ECO:0000256" key="2">
    <source>
        <dbReference type="SAM" id="SignalP"/>
    </source>
</evidence>
<dbReference type="Proteomes" id="UP001054837">
    <property type="component" value="Unassembled WGS sequence"/>
</dbReference>
<feature type="region of interest" description="Disordered" evidence="1">
    <location>
        <begin position="347"/>
        <end position="380"/>
    </location>
</feature>
<feature type="compositionally biased region" description="Polar residues" evidence="1">
    <location>
        <begin position="619"/>
        <end position="638"/>
    </location>
</feature>
<organism evidence="3 4">
    <name type="scientific">Caerostris darwini</name>
    <dbReference type="NCBI Taxonomy" id="1538125"/>
    <lineage>
        <taxon>Eukaryota</taxon>
        <taxon>Metazoa</taxon>
        <taxon>Ecdysozoa</taxon>
        <taxon>Arthropoda</taxon>
        <taxon>Chelicerata</taxon>
        <taxon>Arachnida</taxon>
        <taxon>Araneae</taxon>
        <taxon>Araneomorphae</taxon>
        <taxon>Entelegynae</taxon>
        <taxon>Araneoidea</taxon>
        <taxon>Araneidae</taxon>
        <taxon>Caerostris</taxon>
    </lineage>
</organism>
<feature type="compositionally biased region" description="Polar residues" evidence="1">
    <location>
        <begin position="878"/>
        <end position="922"/>
    </location>
</feature>
<feature type="region of interest" description="Disordered" evidence="1">
    <location>
        <begin position="811"/>
        <end position="849"/>
    </location>
</feature>
<feature type="compositionally biased region" description="Low complexity" evidence="1">
    <location>
        <begin position="953"/>
        <end position="978"/>
    </location>
</feature>
<evidence type="ECO:0000313" key="4">
    <source>
        <dbReference type="Proteomes" id="UP001054837"/>
    </source>
</evidence>
<comment type="caution">
    <text evidence="3">The sequence shown here is derived from an EMBL/GenBank/DDBJ whole genome shotgun (WGS) entry which is preliminary data.</text>
</comment>
<feature type="compositionally biased region" description="Polar residues" evidence="1">
    <location>
        <begin position="1129"/>
        <end position="1141"/>
    </location>
</feature>
<feature type="region of interest" description="Disordered" evidence="1">
    <location>
        <begin position="444"/>
        <end position="468"/>
    </location>
</feature>